<sequence>METIKILGQKRNSIVKLVKLKNGNEAVVKYYPKYCKSMLVELNILATCQHQNIVKLVELVSANENEAIGMVMEKEENSYIDILRDKQITLVERIMFLLQIAYGIRYLHFNNIVHFDLKSENIMVTKGICKIIDFGSSEYLFSKKIITNQLKCTTTHRPPEGFNSGKEKVILDYAFDIWSFGMIMLETFTGIPIYQNIYFPVYHKKEDGLYDFEYDNKFHKYITSVNFGAYIYHKLPKELHDCLNSNPKFRPSINEIICTLTNMLAALENKKYSMFNFDNSLALRIFPIIKSENDNKAIQYCINVIDTLNKNNNFDQNFKKILVWYTTSLVERIYSNFDNTKINKNYIDLVITLSYYFMNIDFILPAEKRFTKINVSDSKIMDEIILATNGIIFHPNKYLQP</sequence>
<dbReference type="GeneID" id="80518439"/>
<dbReference type="SMART" id="SM00220">
    <property type="entry name" value="S_TKc"/>
    <property type="match status" value="1"/>
</dbReference>
<dbReference type="SUPFAM" id="SSF56112">
    <property type="entry name" value="Protein kinase-like (PK-like)"/>
    <property type="match status" value="1"/>
</dbReference>
<dbReference type="InterPro" id="IPR000719">
    <property type="entry name" value="Prot_kinase_dom"/>
</dbReference>
<accession>A0A6N1NY03</accession>
<dbReference type="InterPro" id="IPR011009">
    <property type="entry name" value="Kinase-like_dom_sf"/>
</dbReference>
<dbReference type="Gene3D" id="1.10.510.10">
    <property type="entry name" value="Transferase(Phosphotransferase) domain 1"/>
    <property type="match status" value="1"/>
</dbReference>
<keyword evidence="2" id="KW-0808">Transferase</keyword>
<keyword evidence="2" id="KW-0723">Serine/threonine-protein kinase</keyword>
<reference evidence="2" key="1">
    <citation type="submission" date="2017-01" db="EMBL/GenBank/DDBJ databases">
        <authorList>
            <person name="Assis F.L."/>
            <person name="Abrahao J.S."/>
            <person name="Silva L."/>
            <person name="Khalil J.B."/>
            <person name="Rodrigues R."/>
            <person name="Silva L.S."/>
            <person name="Arantes T."/>
            <person name="Boratto P."/>
            <person name="Andrade M."/>
            <person name="Kroon E.G."/>
            <person name="Ribeiro B."/>
            <person name="Bergier I."/>
            <person name="Seligmann H."/>
            <person name="Ghigo E."/>
            <person name="Colson P."/>
            <person name="Levasseur A."/>
            <person name="Raoult D."/>
            <person name="Scola B.L."/>
        </authorList>
    </citation>
    <scope>NUCLEOTIDE SEQUENCE</scope>
    <source>
        <strain evidence="2">Soda lake</strain>
    </source>
</reference>
<dbReference type="PANTHER" id="PTHR44167">
    <property type="entry name" value="OVARIAN-SPECIFIC SERINE/THREONINE-PROTEIN KINASE LOK-RELATED"/>
    <property type="match status" value="1"/>
</dbReference>
<feature type="domain" description="Protein kinase" evidence="1">
    <location>
        <begin position="1"/>
        <end position="264"/>
    </location>
</feature>
<proteinExistence type="predicted"/>
<dbReference type="PROSITE" id="PS00108">
    <property type="entry name" value="PROTEIN_KINASE_ST"/>
    <property type="match status" value="1"/>
</dbReference>
<keyword evidence="2" id="KW-0418">Kinase</keyword>
<protein>
    <submittedName>
        <fullName evidence="2">Serine/Threonine protein kinase</fullName>
    </submittedName>
</protein>
<dbReference type="PROSITE" id="PS50011">
    <property type="entry name" value="PROTEIN_KINASE_DOM"/>
    <property type="match status" value="1"/>
</dbReference>
<dbReference type="CDD" id="cd00180">
    <property type="entry name" value="PKc"/>
    <property type="match status" value="1"/>
</dbReference>
<evidence type="ECO:0000259" key="1">
    <source>
        <dbReference type="PROSITE" id="PS50011"/>
    </source>
</evidence>
<dbReference type="GO" id="GO:0004674">
    <property type="term" value="F:protein serine/threonine kinase activity"/>
    <property type="evidence" value="ECO:0007669"/>
    <property type="project" value="UniProtKB-KW"/>
</dbReference>
<organism evidence="2">
    <name type="scientific">Tupanvirus soda lake</name>
    <dbReference type="NCBI Taxonomy" id="2126985"/>
    <lineage>
        <taxon>Viruses</taxon>
        <taxon>Varidnaviria</taxon>
        <taxon>Bamfordvirae</taxon>
        <taxon>Nucleocytoviricota</taxon>
        <taxon>Megaviricetes</taxon>
        <taxon>Imitervirales</taxon>
        <taxon>Mimiviridae</taxon>
        <taxon>Megamimivirinae</taxon>
        <taxon>Tupanvirus</taxon>
        <taxon>Tupanvirus salinum</taxon>
    </lineage>
</organism>
<dbReference type="RefSeq" id="YP_010781675.1">
    <property type="nucleotide sequence ID" value="NC_075039.1"/>
</dbReference>
<dbReference type="Pfam" id="PF00069">
    <property type="entry name" value="Pkinase"/>
    <property type="match status" value="1"/>
</dbReference>
<name>A0A6N1NY03_9VIRU</name>
<dbReference type="GO" id="GO:0005524">
    <property type="term" value="F:ATP binding"/>
    <property type="evidence" value="ECO:0007669"/>
    <property type="project" value="InterPro"/>
</dbReference>
<dbReference type="Gene3D" id="3.30.200.20">
    <property type="entry name" value="Phosphorylase Kinase, domain 1"/>
    <property type="match status" value="1"/>
</dbReference>
<evidence type="ECO:0000313" key="2">
    <source>
        <dbReference type="EMBL" id="QKU35022.1"/>
    </source>
</evidence>
<dbReference type="InterPro" id="IPR008271">
    <property type="entry name" value="Ser/Thr_kinase_AS"/>
</dbReference>
<dbReference type="PANTHER" id="PTHR44167:SF24">
    <property type="entry name" value="SERINE_THREONINE-PROTEIN KINASE CHK2"/>
    <property type="match status" value="1"/>
</dbReference>
<dbReference type="EMBL" id="KY523104">
    <property type="protein sequence ID" value="QKU35022.1"/>
    <property type="molecule type" value="Genomic_DNA"/>
</dbReference>
<dbReference type="KEGG" id="vg:80518439"/>
<reference evidence="2" key="2">
    <citation type="journal article" date="2018" name="Nat. Commun.">
        <title>Tailed giant Tupanvirus possesses the most complete translational apparatus of the known virosphere.</title>
        <authorList>
            <person name="Abrahao J."/>
            <person name="Silva L."/>
            <person name="Silva L.S."/>
            <person name="Khalil J.Y.B."/>
            <person name="Rodrigues R."/>
            <person name="Arantes T."/>
            <person name="Assis F."/>
            <person name="Boratto P."/>
            <person name="Andrade M."/>
            <person name="Kroon E.G."/>
            <person name="Ribeiro B."/>
            <person name="Bergier I."/>
            <person name="Seligmann H."/>
            <person name="Ghigo E."/>
            <person name="Colson P."/>
            <person name="Levasseur A."/>
            <person name="Kroemer G."/>
            <person name="Raoult D."/>
            <person name="La Scola B."/>
        </authorList>
    </citation>
    <scope>NUCLEOTIDE SEQUENCE [LARGE SCALE GENOMIC DNA]</scope>
    <source>
        <strain evidence="2">Soda lake</strain>
    </source>
</reference>